<proteinExistence type="predicted"/>
<dbReference type="InParanoid" id="Q6ZEL2"/>
<dbReference type="PANTHER" id="PTHR34613:SF1">
    <property type="entry name" value="SLL6017 PROTEIN"/>
    <property type="match status" value="1"/>
</dbReference>
<keyword evidence="2" id="KW-1185">Reference proteome</keyword>
<geneLocation type="plasmid" evidence="1 2">
    <name>pSYSM</name>
</geneLocation>
<evidence type="ECO:0000313" key="1">
    <source>
        <dbReference type="EMBL" id="BAD01888.1"/>
    </source>
</evidence>
<dbReference type="InterPro" id="IPR010106">
    <property type="entry name" value="RpnA"/>
</dbReference>
<dbReference type="AlphaFoldDB" id="Q6ZEL2"/>
<dbReference type="PANTHER" id="PTHR34613">
    <property type="entry name" value="SLL0800 PROTEIN"/>
    <property type="match status" value="1"/>
</dbReference>
<dbReference type="KEGG" id="syn:slr5118"/>
<sequence length="272" mass="31035">MFDNLCKFLAESFSEDYAAWLLGRPIKLTKLSPTELSLEPIRADSLILEQSEDLVLHLEFQTEPDPTMGFRMLDYRVRVYRRFPQKTMHQFVIHLKRSNNDLVYQDSFQVGETLHRYQAIRLWEQPSEIFLQSPGLLPLAVLTQTSDPTLKLREVATALEQIEDNRVKANLMAATSVFGGILLAPELIKTILRSEIMKESAVYQEILEEGKIAGKLEGRLEGKLEGKLEGRLEAKLETIPLLKKLGLTIVEIAKELDIDVELVNKFVANQNN</sequence>
<dbReference type="EMBL" id="AP004310">
    <property type="protein sequence ID" value="BAD01888.1"/>
    <property type="molecule type" value="Genomic_DNA"/>
</dbReference>
<organism evidence="1 2">
    <name type="scientific">Synechocystis sp. (strain ATCC 27184 / PCC 6803 / Kazusa)</name>
    <dbReference type="NCBI Taxonomy" id="1111708"/>
    <lineage>
        <taxon>Bacteria</taxon>
        <taxon>Bacillati</taxon>
        <taxon>Cyanobacteriota</taxon>
        <taxon>Cyanophyceae</taxon>
        <taxon>Synechococcales</taxon>
        <taxon>Merismopediaceae</taxon>
        <taxon>Synechocystis</taxon>
    </lineage>
</organism>
<evidence type="ECO:0000313" key="2">
    <source>
        <dbReference type="Proteomes" id="UP000001425"/>
    </source>
</evidence>
<name>Q6ZEL2_SYNY3</name>
<dbReference type="PhylomeDB" id="Q6ZEL2"/>
<gene>
    <name evidence="1" type="ordered locus">slr5118</name>
</gene>
<protein>
    <submittedName>
        <fullName evidence="1">Slr5118 protein</fullName>
    </submittedName>
</protein>
<keyword evidence="1" id="KW-0614">Plasmid</keyword>
<accession>Q6ZEL2</accession>
<dbReference type="NCBIfam" id="TIGR01784">
    <property type="entry name" value="T_den_put_tspse"/>
    <property type="match status" value="1"/>
</dbReference>
<dbReference type="EnsemblBacteria" id="BAD01888">
    <property type="protein sequence ID" value="BAD01888"/>
    <property type="gene ID" value="BAD01888"/>
</dbReference>
<dbReference type="Proteomes" id="UP000001425">
    <property type="component" value="Plasmid pSYSM"/>
</dbReference>
<reference evidence="1 2" key="1">
    <citation type="journal article" date="2003" name="DNA Res.">
        <title>Structural analysis of four large plasmids harboring in a unicellular cyanobacterium, Synechocystis sp. PCC 6803.</title>
        <authorList>
            <person name="Kaneko T."/>
            <person name="Nakamura Y."/>
            <person name="Sasamoto S."/>
            <person name="Watanabe A."/>
            <person name="Kohara M."/>
            <person name="Matsumoto M."/>
            <person name="Shimpo S."/>
            <person name="Yamada M."/>
            <person name="Tabata S."/>
        </authorList>
    </citation>
    <scope>NUCLEOTIDE SEQUENCE [LARGE SCALE GENOMIC DNA]</scope>
    <source>
        <strain evidence="2">ATCC 27184 / PCC 6803 / Kazusa</strain>
    </source>
</reference>